<name>A0ABT3PXX0_9BACT</name>
<keyword evidence="2" id="KW-1185">Reference proteome</keyword>
<dbReference type="Proteomes" id="UP001207337">
    <property type="component" value="Unassembled WGS sequence"/>
</dbReference>
<dbReference type="EMBL" id="JAJNDC010000001">
    <property type="protein sequence ID" value="MCW9712671.1"/>
    <property type="molecule type" value="Genomic_DNA"/>
</dbReference>
<proteinExistence type="predicted"/>
<dbReference type="RefSeq" id="WP_265788785.1">
    <property type="nucleotide sequence ID" value="NZ_BAABRS010000001.1"/>
</dbReference>
<organism evidence="1 2">
    <name type="scientific">Fodinibius salicampi</name>
    <dbReference type="NCBI Taxonomy" id="1920655"/>
    <lineage>
        <taxon>Bacteria</taxon>
        <taxon>Pseudomonadati</taxon>
        <taxon>Balneolota</taxon>
        <taxon>Balneolia</taxon>
        <taxon>Balneolales</taxon>
        <taxon>Balneolaceae</taxon>
        <taxon>Fodinibius</taxon>
    </lineage>
</organism>
<protein>
    <recommendedName>
        <fullName evidence="3">DUF4145 domain-containing protein</fullName>
    </recommendedName>
</protein>
<evidence type="ECO:0000313" key="1">
    <source>
        <dbReference type="EMBL" id="MCW9712671.1"/>
    </source>
</evidence>
<sequence>MRIQFDNERFDIDQRPDECPICHHGIEPEEISFHVIEVGDVMRSDILQIFYRCPRRDCQNSFIGSYRKSTVGARVRGPFRLNSTAPQRTKRLSFHKEIEDLSEDFVEIYSQAHIAEQKNLLQICGPGYRKALEFLVKDFAVNENPDDEENIRKTYLSTCINNYIDDANIKSCAERAAWLGNDETHYTRKWEDKDLQDLKILIELTEGWIRNVILTKQYNDEMN</sequence>
<gene>
    <name evidence="1" type="ORF">LQ318_07120</name>
</gene>
<reference evidence="1 2" key="1">
    <citation type="submission" date="2021-11" db="EMBL/GenBank/DDBJ databases">
        <title>Aliifidinibius sp. nov., a new bacterium isolated from saline soil.</title>
        <authorList>
            <person name="Galisteo C."/>
            <person name="De La Haba R."/>
            <person name="Sanchez-Porro C."/>
            <person name="Ventosa A."/>
        </authorList>
    </citation>
    <scope>NUCLEOTIDE SEQUENCE [LARGE SCALE GENOMIC DNA]</scope>
    <source>
        <strain evidence="1 2">KACC 190600</strain>
    </source>
</reference>
<comment type="caution">
    <text evidence="1">The sequence shown here is derived from an EMBL/GenBank/DDBJ whole genome shotgun (WGS) entry which is preliminary data.</text>
</comment>
<evidence type="ECO:0008006" key="3">
    <source>
        <dbReference type="Google" id="ProtNLM"/>
    </source>
</evidence>
<accession>A0ABT3PXX0</accession>
<evidence type="ECO:0000313" key="2">
    <source>
        <dbReference type="Proteomes" id="UP001207337"/>
    </source>
</evidence>